<name>A0A226BUU2_9FIRM</name>
<proteinExistence type="predicted"/>
<evidence type="ECO:0008006" key="4">
    <source>
        <dbReference type="Google" id="ProtNLM"/>
    </source>
</evidence>
<dbReference type="GO" id="GO:0043937">
    <property type="term" value="P:regulation of sporulation"/>
    <property type="evidence" value="ECO:0007669"/>
    <property type="project" value="InterPro"/>
</dbReference>
<organism evidence="2 3">
    <name type="scientific">Natranaerobius trueperi</name>
    <dbReference type="NCBI Taxonomy" id="759412"/>
    <lineage>
        <taxon>Bacteria</taxon>
        <taxon>Bacillati</taxon>
        <taxon>Bacillota</taxon>
        <taxon>Clostridia</taxon>
        <taxon>Natranaerobiales</taxon>
        <taxon>Natranaerobiaceae</taxon>
        <taxon>Natranaerobius</taxon>
    </lineage>
</organism>
<reference evidence="2 3" key="1">
    <citation type="submission" date="2017-06" db="EMBL/GenBank/DDBJ databases">
        <title>Draft Genome Sequence of Natranaerobius trueperi halophilic, alkalithermophilic bacteria from soda lakes.</title>
        <authorList>
            <person name="Zhao B."/>
        </authorList>
    </citation>
    <scope>NUCLEOTIDE SEQUENCE [LARGE SCALE GENOMIC DNA]</scope>
    <source>
        <strain evidence="2 3">DSM 18760</strain>
    </source>
</reference>
<dbReference type="RefSeq" id="WP_089024540.1">
    <property type="nucleotide sequence ID" value="NZ_NIQC01000044.1"/>
</dbReference>
<sequence length="57" mass="6828">MDSEKLDKKIDKLREELTDLIEQKGDFNDDEVIEKSEELDTALNEYTKYLTDKDNFR</sequence>
<keyword evidence="1" id="KW-0175">Coiled coil</keyword>
<accession>A0A226BUU2</accession>
<evidence type="ECO:0000313" key="2">
    <source>
        <dbReference type="EMBL" id="OWZ82745.1"/>
    </source>
</evidence>
<dbReference type="EMBL" id="NIQC01000044">
    <property type="protein sequence ID" value="OWZ82745.1"/>
    <property type="molecule type" value="Genomic_DNA"/>
</dbReference>
<evidence type="ECO:0000313" key="3">
    <source>
        <dbReference type="Proteomes" id="UP000214588"/>
    </source>
</evidence>
<protein>
    <recommendedName>
        <fullName evidence="4">Aspartyl-phosphate phosphatase Spo0E family protein</fullName>
    </recommendedName>
</protein>
<dbReference type="Pfam" id="PF09388">
    <property type="entry name" value="SpoOE-like"/>
    <property type="match status" value="1"/>
</dbReference>
<dbReference type="SUPFAM" id="SSF140500">
    <property type="entry name" value="BAS1536-like"/>
    <property type="match status" value="1"/>
</dbReference>
<dbReference type="InterPro" id="IPR018540">
    <property type="entry name" value="Spo0E-like"/>
</dbReference>
<dbReference type="InterPro" id="IPR036638">
    <property type="entry name" value="HLH_DNA-bd_sf"/>
</dbReference>
<dbReference type="GO" id="GO:0046983">
    <property type="term" value="F:protein dimerization activity"/>
    <property type="evidence" value="ECO:0007669"/>
    <property type="project" value="InterPro"/>
</dbReference>
<dbReference type="OrthoDB" id="2680637at2"/>
<dbReference type="Proteomes" id="UP000214588">
    <property type="component" value="Unassembled WGS sequence"/>
</dbReference>
<dbReference type="Gene3D" id="4.10.280.10">
    <property type="entry name" value="Helix-loop-helix DNA-binding domain"/>
    <property type="match status" value="1"/>
</dbReference>
<dbReference type="AlphaFoldDB" id="A0A226BUU2"/>
<gene>
    <name evidence="2" type="ORF">CDO51_12385</name>
</gene>
<dbReference type="InterPro" id="IPR037208">
    <property type="entry name" value="Spo0E-like_sf"/>
</dbReference>
<keyword evidence="3" id="KW-1185">Reference proteome</keyword>
<feature type="coiled-coil region" evidence="1">
    <location>
        <begin position="3"/>
        <end position="30"/>
    </location>
</feature>
<comment type="caution">
    <text evidence="2">The sequence shown here is derived from an EMBL/GenBank/DDBJ whole genome shotgun (WGS) entry which is preliminary data.</text>
</comment>
<evidence type="ECO:0000256" key="1">
    <source>
        <dbReference type="SAM" id="Coils"/>
    </source>
</evidence>